<dbReference type="EC" id="3.1.27.-" evidence="2"/>
<name>A0A0B2PX74_GLYSO</name>
<gene>
    <name evidence="2" type="ORF">glysoja_047531</name>
</gene>
<dbReference type="Proteomes" id="UP000053555">
    <property type="component" value="Unassembled WGS sequence"/>
</dbReference>
<organism evidence="2">
    <name type="scientific">Glycine soja</name>
    <name type="common">Wild soybean</name>
    <dbReference type="NCBI Taxonomy" id="3848"/>
    <lineage>
        <taxon>Eukaryota</taxon>
        <taxon>Viridiplantae</taxon>
        <taxon>Streptophyta</taxon>
        <taxon>Embryophyta</taxon>
        <taxon>Tracheophyta</taxon>
        <taxon>Spermatophyta</taxon>
        <taxon>Magnoliopsida</taxon>
        <taxon>eudicotyledons</taxon>
        <taxon>Gunneridae</taxon>
        <taxon>Pentapetalae</taxon>
        <taxon>rosids</taxon>
        <taxon>fabids</taxon>
        <taxon>Fabales</taxon>
        <taxon>Fabaceae</taxon>
        <taxon>Papilionoideae</taxon>
        <taxon>50 kb inversion clade</taxon>
        <taxon>NPAAA clade</taxon>
        <taxon>indigoferoid/millettioid clade</taxon>
        <taxon>Phaseoleae</taxon>
        <taxon>Glycine</taxon>
        <taxon>Glycine subgen. Soja</taxon>
    </lineage>
</organism>
<accession>A0A0B2PX74</accession>
<feature type="non-terminal residue" evidence="2">
    <location>
        <position position="146"/>
    </location>
</feature>
<proteinExistence type="predicted"/>
<dbReference type="PANTHER" id="PTHR46890:SF50">
    <property type="entry name" value="RNA-DIRECTED DNA POLYMERASE, EUKARYOTA, REVERSE TRANSCRIPTASE ZINC-BINDING DOMAIN PROTEIN-RELATED"/>
    <property type="match status" value="1"/>
</dbReference>
<evidence type="ECO:0000259" key="1">
    <source>
        <dbReference type="Pfam" id="PF00078"/>
    </source>
</evidence>
<dbReference type="InterPro" id="IPR052343">
    <property type="entry name" value="Retrotransposon-Effector_Assoc"/>
</dbReference>
<dbReference type="InterPro" id="IPR000477">
    <property type="entry name" value="RT_dom"/>
</dbReference>
<feature type="non-terminal residue" evidence="2">
    <location>
        <position position="1"/>
    </location>
</feature>
<protein>
    <submittedName>
        <fullName evidence="2">Transposon TX1 putative 149 kDa protein</fullName>
        <ecNumber evidence="2">3.1.27.-</ecNumber>
    </submittedName>
</protein>
<dbReference type="AlphaFoldDB" id="A0A0B2PX74"/>
<dbReference type="EMBL" id="KN662219">
    <property type="protein sequence ID" value="KHN13936.1"/>
    <property type="molecule type" value="Genomic_DNA"/>
</dbReference>
<feature type="domain" description="Reverse transcriptase" evidence="1">
    <location>
        <begin position="59"/>
        <end position="146"/>
    </location>
</feature>
<sequence length="146" mass="16728">LDGVQFKMITHTQREEMIAPFTDHELKEAVWSCGGDKCPGPDGFNFNFIKDNASFLAVIPKTNHPQSFNDYRPISLIGCMYKIIAKLLGNRLRKVMPGLIDERQSAFIKDRHILHGTMILNEVVEEAKRCKKPTLVFKVDFEKAYD</sequence>
<dbReference type="PANTHER" id="PTHR46890">
    <property type="entry name" value="NON-LTR RETROLELEMENT REVERSE TRANSCRIPTASE-LIKE PROTEIN-RELATED"/>
    <property type="match status" value="1"/>
</dbReference>
<dbReference type="Pfam" id="PF00078">
    <property type="entry name" value="RVT_1"/>
    <property type="match status" value="1"/>
</dbReference>
<reference evidence="2" key="1">
    <citation type="submission" date="2014-07" db="EMBL/GenBank/DDBJ databases">
        <title>Identification of a novel salt tolerance gene in wild soybean by whole-genome sequencing.</title>
        <authorList>
            <person name="Lam H.-M."/>
            <person name="Qi X."/>
            <person name="Li M.-W."/>
            <person name="Liu X."/>
            <person name="Xie M."/>
            <person name="Ni M."/>
            <person name="Xu X."/>
        </authorList>
    </citation>
    <scope>NUCLEOTIDE SEQUENCE [LARGE SCALE GENOMIC DNA]</scope>
    <source>
        <tissue evidence="2">Root</tissue>
    </source>
</reference>
<dbReference type="GO" id="GO:0016787">
    <property type="term" value="F:hydrolase activity"/>
    <property type="evidence" value="ECO:0007669"/>
    <property type="project" value="UniProtKB-KW"/>
</dbReference>
<evidence type="ECO:0000313" key="2">
    <source>
        <dbReference type="EMBL" id="KHN13936.1"/>
    </source>
</evidence>
<keyword evidence="2" id="KW-0378">Hydrolase</keyword>